<gene>
    <name evidence="7" type="ORF">EDI_063890</name>
</gene>
<dbReference type="Pfam" id="PF09430">
    <property type="entry name" value="EMC7_beta-sandw"/>
    <property type="match status" value="1"/>
</dbReference>
<dbReference type="RefSeq" id="XP_001740445.1">
    <property type="nucleotide sequence ID" value="XM_001740393.1"/>
</dbReference>
<dbReference type="VEuPathDB" id="AmoebaDB:EDI_063890"/>
<evidence type="ECO:0000256" key="1">
    <source>
        <dbReference type="ARBA" id="ARBA00004167"/>
    </source>
</evidence>
<dbReference type="InterPro" id="IPR039163">
    <property type="entry name" value="EMC7"/>
</dbReference>
<organism evidence="8">
    <name type="scientific">Entamoeba dispar (strain ATCC PRA-260 / SAW760)</name>
    <dbReference type="NCBI Taxonomy" id="370354"/>
    <lineage>
        <taxon>Eukaryota</taxon>
        <taxon>Amoebozoa</taxon>
        <taxon>Evosea</taxon>
        <taxon>Archamoebae</taxon>
        <taxon>Mastigamoebida</taxon>
        <taxon>Entamoebidae</taxon>
        <taxon>Entamoeba</taxon>
    </lineage>
</organism>
<feature type="domain" description="ER membrane protein complex subunit 7 beta-sandwich" evidence="6">
    <location>
        <begin position="39"/>
        <end position="131"/>
    </location>
</feature>
<sequence>MLFLLCLITLSYALDIKGKVSMIGKPKLITDDFVDVSIVILSSKQRIVVPRYKNGTFNIKGLEDGKYRIYVEGPQLLENGEAVEIVNQTIISRKYDKYHNSLNLVGHPIDFTEVKDSFDYWSLIKNPMIIMALVSLGLIGFSKLSMSAIDEEESRMLKHPDIILPNGQRVDPTTLVPKFIKS</sequence>
<keyword evidence="5" id="KW-0472">Membrane</keyword>
<accession>B0EQQ9</accession>
<protein>
    <recommendedName>
        <fullName evidence="6">ER membrane protein complex subunit 7 beta-sandwich domain-containing protein</fullName>
    </recommendedName>
</protein>
<dbReference type="OMA" id="PIDFTEV"/>
<dbReference type="GO" id="GO:0072546">
    <property type="term" value="C:EMC complex"/>
    <property type="evidence" value="ECO:0007669"/>
    <property type="project" value="TreeGrafter"/>
</dbReference>
<reference evidence="8" key="1">
    <citation type="submission" date="2007-12" db="EMBL/GenBank/DDBJ databases">
        <title>Annotation of Entamoeba dispar SAW760.</title>
        <authorList>
            <person name="Lorenzi H."/>
            <person name="Inman J."/>
            <person name="Schobel S."/>
            <person name="Amedeo P."/>
            <person name="Caler E."/>
        </authorList>
    </citation>
    <scope>NUCLEOTIDE SEQUENCE [LARGE SCALE GENOMIC DNA]</scope>
    <source>
        <strain evidence="8">ATCC PRA-260 / SAW760</strain>
    </source>
</reference>
<name>B0EQQ9_ENTDS</name>
<keyword evidence="4" id="KW-1133">Transmembrane helix</keyword>
<evidence type="ECO:0000256" key="5">
    <source>
        <dbReference type="ARBA" id="ARBA00023136"/>
    </source>
</evidence>
<evidence type="ECO:0000313" key="7">
    <source>
        <dbReference type="EMBL" id="EDR23140.1"/>
    </source>
</evidence>
<dbReference type="KEGG" id="edi:EDI_063890"/>
<evidence type="ECO:0000256" key="3">
    <source>
        <dbReference type="ARBA" id="ARBA00022729"/>
    </source>
</evidence>
<comment type="subcellular location">
    <subcellularLocation>
        <location evidence="1">Membrane</location>
        <topology evidence="1">Single-pass membrane protein</topology>
    </subcellularLocation>
</comment>
<keyword evidence="8" id="KW-1185">Reference proteome</keyword>
<dbReference type="InterPro" id="IPR019008">
    <property type="entry name" value="Beta_sandwich_EMC7"/>
</dbReference>
<evidence type="ECO:0000256" key="4">
    <source>
        <dbReference type="ARBA" id="ARBA00022989"/>
    </source>
</evidence>
<dbReference type="EMBL" id="DS550398">
    <property type="protein sequence ID" value="EDR23140.1"/>
    <property type="molecule type" value="Genomic_DNA"/>
</dbReference>
<dbReference type="PANTHER" id="PTHR13605:SF4">
    <property type="entry name" value="ER MEMBRANE PROTEIN COMPLEX SUBUNIT 7"/>
    <property type="match status" value="1"/>
</dbReference>
<evidence type="ECO:0000313" key="8">
    <source>
        <dbReference type="Proteomes" id="UP000008076"/>
    </source>
</evidence>
<proteinExistence type="predicted"/>
<dbReference type="Proteomes" id="UP000008076">
    <property type="component" value="Unassembled WGS sequence"/>
</dbReference>
<keyword evidence="2" id="KW-0812">Transmembrane</keyword>
<dbReference type="GeneID" id="5885616"/>
<dbReference type="eggNOG" id="ENOG502RF49">
    <property type="taxonomic scope" value="Eukaryota"/>
</dbReference>
<dbReference type="AlphaFoldDB" id="B0EQQ9"/>
<dbReference type="PANTHER" id="PTHR13605">
    <property type="entry name" value="ER MEMBRANE PROTEIN COMPLEX SUBUNIT 7"/>
    <property type="match status" value="1"/>
</dbReference>
<dbReference type="OrthoDB" id="27095at2759"/>
<evidence type="ECO:0000256" key="2">
    <source>
        <dbReference type="ARBA" id="ARBA00022692"/>
    </source>
</evidence>
<keyword evidence="3" id="KW-0732">Signal</keyword>
<evidence type="ECO:0000259" key="6">
    <source>
        <dbReference type="Pfam" id="PF09430"/>
    </source>
</evidence>